<dbReference type="EC" id="2.7.1.56" evidence="2 11"/>
<keyword evidence="7 11" id="KW-0067">ATP-binding</keyword>
<protein>
    <recommendedName>
        <fullName evidence="3 11">1-phosphofructokinase</fullName>
        <shortName evidence="11">Fru1PK</shortName>
        <ecNumber evidence="2 11">2.7.1.56</ecNumber>
    </recommendedName>
    <alternativeName>
        <fullName evidence="8 11">Fructose 1-phosphate kinase</fullName>
    </alternativeName>
</protein>
<sequence length="321" mass="34771">MSKIATITLNPAIDLTVRVDQFEPARVNRGQQMQMDAGGKGVNVASFLADYGHATAVTGFLGRDNAAIFEQLFMQKRIEDAFVRLPGQTRTGIKVIDEARQQTTDINMPGLHPSEADVEQLMARIEQLATTCDWFVLAGHLPPGLPTGFYATIIERLKTLGKHIVLDSSQDALRAGAQAGPTILKPNIDELRQLVERPLENEVSIEQGARQLLRDSVRLVVVSMGEQGALFVDKHTTLVAQPLAVKVKSTVGAGDAMVAGLIAGLTEDLSLIECARLATAFSAGTITRIGPHLPERPVLQQYASQVQVRTLLPAPKSRENN</sequence>
<keyword evidence="5 11" id="KW-0547">Nucleotide-binding</keyword>
<accession>A0A401ZQ51</accession>
<evidence type="ECO:0000256" key="6">
    <source>
        <dbReference type="ARBA" id="ARBA00022777"/>
    </source>
</evidence>
<dbReference type="PANTHER" id="PTHR46566:SF5">
    <property type="entry name" value="1-PHOSPHOFRUCTOKINASE"/>
    <property type="match status" value="1"/>
</dbReference>
<feature type="domain" description="Carbohydrate kinase PfkB" evidence="12">
    <location>
        <begin position="13"/>
        <end position="292"/>
    </location>
</feature>
<dbReference type="GO" id="GO:0044281">
    <property type="term" value="P:small molecule metabolic process"/>
    <property type="evidence" value="ECO:0007669"/>
    <property type="project" value="UniProtKB-ARBA"/>
</dbReference>
<evidence type="ECO:0000313" key="14">
    <source>
        <dbReference type="Proteomes" id="UP000287224"/>
    </source>
</evidence>
<dbReference type="OrthoDB" id="9801219at2"/>
<dbReference type="InterPro" id="IPR029056">
    <property type="entry name" value="Ribokinase-like"/>
</dbReference>
<dbReference type="InterPro" id="IPR011611">
    <property type="entry name" value="PfkB_dom"/>
</dbReference>
<dbReference type="NCBIfam" id="TIGR03168">
    <property type="entry name" value="1-PFK"/>
    <property type="match status" value="1"/>
</dbReference>
<name>A0A401ZQ51_9CHLR</name>
<keyword evidence="4 10" id="KW-0808">Transferase</keyword>
<dbReference type="GO" id="GO:0005524">
    <property type="term" value="F:ATP binding"/>
    <property type="evidence" value="ECO:0007669"/>
    <property type="project" value="UniProtKB-UniRule"/>
</dbReference>
<organism evidence="13 14">
    <name type="scientific">Dictyobacter aurantiacus</name>
    <dbReference type="NCBI Taxonomy" id="1936993"/>
    <lineage>
        <taxon>Bacteria</taxon>
        <taxon>Bacillati</taxon>
        <taxon>Chloroflexota</taxon>
        <taxon>Ktedonobacteria</taxon>
        <taxon>Ktedonobacterales</taxon>
        <taxon>Dictyobacteraceae</taxon>
        <taxon>Dictyobacter</taxon>
    </lineage>
</organism>
<evidence type="ECO:0000259" key="12">
    <source>
        <dbReference type="Pfam" id="PF00294"/>
    </source>
</evidence>
<dbReference type="InterPro" id="IPR002173">
    <property type="entry name" value="Carboh/pur_kinase_PfkB_CS"/>
</dbReference>
<dbReference type="PANTHER" id="PTHR46566">
    <property type="entry name" value="1-PHOSPHOFRUCTOKINASE-RELATED"/>
    <property type="match status" value="1"/>
</dbReference>
<dbReference type="GO" id="GO:0008662">
    <property type="term" value="F:1-phosphofructokinase activity"/>
    <property type="evidence" value="ECO:0007669"/>
    <property type="project" value="UniProtKB-UniRule"/>
</dbReference>
<dbReference type="SUPFAM" id="SSF53613">
    <property type="entry name" value="Ribokinase-like"/>
    <property type="match status" value="1"/>
</dbReference>
<evidence type="ECO:0000256" key="11">
    <source>
        <dbReference type="RuleBase" id="RU369061"/>
    </source>
</evidence>
<dbReference type="NCBIfam" id="TIGR03828">
    <property type="entry name" value="pfkB"/>
    <property type="match status" value="1"/>
</dbReference>
<dbReference type="GO" id="GO:0005829">
    <property type="term" value="C:cytosol"/>
    <property type="evidence" value="ECO:0007669"/>
    <property type="project" value="TreeGrafter"/>
</dbReference>
<dbReference type="EMBL" id="BIFQ01000002">
    <property type="protein sequence ID" value="GCE08999.1"/>
    <property type="molecule type" value="Genomic_DNA"/>
</dbReference>
<evidence type="ECO:0000256" key="1">
    <source>
        <dbReference type="ARBA" id="ARBA00010688"/>
    </source>
</evidence>
<dbReference type="PROSITE" id="PS00584">
    <property type="entry name" value="PFKB_KINASES_2"/>
    <property type="match status" value="1"/>
</dbReference>
<evidence type="ECO:0000256" key="10">
    <source>
        <dbReference type="PIRNR" id="PIRNR000535"/>
    </source>
</evidence>
<comment type="function">
    <text evidence="11">Catalyzes the ATP-dependent phosphorylation of fructose-l-phosphate to fructose-l,6-bisphosphate.</text>
</comment>
<evidence type="ECO:0000313" key="13">
    <source>
        <dbReference type="EMBL" id="GCE08999.1"/>
    </source>
</evidence>
<dbReference type="CDD" id="cd01164">
    <property type="entry name" value="FruK_PfkB_like"/>
    <property type="match status" value="1"/>
</dbReference>
<evidence type="ECO:0000256" key="7">
    <source>
        <dbReference type="ARBA" id="ARBA00022840"/>
    </source>
</evidence>
<dbReference type="Gene3D" id="3.40.1190.20">
    <property type="match status" value="1"/>
</dbReference>
<evidence type="ECO:0000256" key="2">
    <source>
        <dbReference type="ARBA" id="ARBA00012131"/>
    </source>
</evidence>
<evidence type="ECO:0000256" key="9">
    <source>
        <dbReference type="ARBA" id="ARBA00047745"/>
    </source>
</evidence>
<comment type="catalytic activity">
    <reaction evidence="9 11">
        <text>beta-D-fructose 1-phosphate + ATP = beta-D-fructose 1,6-bisphosphate + ADP + H(+)</text>
        <dbReference type="Rhea" id="RHEA:14213"/>
        <dbReference type="ChEBI" id="CHEBI:15378"/>
        <dbReference type="ChEBI" id="CHEBI:30616"/>
        <dbReference type="ChEBI" id="CHEBI:32966"/>
        <dbReference type="ChEBI" id="CHEBI:138881"/>
        <dbReference type="ChEBI" id="CHEBI:456216"/>
        <dbReference type="EC" id="2.7.1.56"/>
    </reaction>
</comment>
<comment type="caution">
    <text evidence="13">The sequence shown here is derived from an EMBL/GenBank/DDBJ whole genome shotgun (WGS) entry which is preliminary data.</text>
</comment>
<dbReference type="Pfam" id="PF00294">
    <property type="entry name" value="PfkB"/>
    <property type="match status" value="1"/>
</dbReference>
<proteinExistence type="inferred from homology"/>
<evidence type="ECO:0000256" key="4">
    <source>
        <dbReference type="ARBA" id="ARBA00022679"/>
    </source>
</evidence>
<dbReference type="Proteomes" id="UP000287224">
    <property type="component" value="Unassembled WGS sequence"/>
</dbReference>
<dbReference type="PROSITE" id="PS00583">
    <property type="entry name" value="PFKB_KINASES_1"/>
    <property type="match status" value="1"/>
</dbReference>
<reference evidence="14" key="1">
    <citation type="submission" date="2018-12" db="EMBL/GenBank/DDBJ databases">
        <title>Tengunoibacter tsumagoiensis gen. nov., sp. nov., Dictyobacter kobayashii sp. nov., D. alpinus sp. nov., and D. joshuensis sp. nov. and description of Dictyobacteraceae fam. nov. within the order Ktedonobacterales isolated from Tengu-no-mugimeshi.</title>
        <authorList>
            <person name="Wang C.M."/>
            <person name="Zheng Y."/>
            <person name="Sakai Y."/>
            <person name="Toyoda A."/>
            <person name="Minakuchi Y."/>
            <person name="Abe K."/>
            <person name="Yokota A."/>
            <person name="Yabe S."/>
        </authorList>
    </citation>
    <scope>NUCLEOTIDE SEQUENCE [LARGE SCALE GENOMIC DNA]</scope>
    <source>
        <strain evidence="14">S-27</strain>
    </source>
</reference>
<keyword evidence="6 11" id="KW-0418">Kinase</keyword>
<dbReference type="GO" id="GO:0016052">
    <property type="term" value="P:carbohydrate catabolic process"/>
    <property type="evidence" value="ECO:0007669"/>
    <property type="project" value="UniProtKB-ARBA"/>
</dbReference>
<dbReference type="RefSeq" id="WP_126601456.1">
    <property type="nucleotide sequence ID" value="NZ_BIFQ01000002.1"/>
</dbReference>
<evidence type="ECO:0000256" key="8">
    <source>
        <dbReference type="ARBA" id="ARBA00032802"/>
    </source>
</evidence>
<dbReference type="AlphaFoldDB" id="A0A401ZQ51"/>
<dbReference type="InterPro" id="IPR022463">
    <property type="entry name" value="1-PFruKinase"/>
</dbReference>
<gene>
    <name evidence="13" type="ORF">KDAU_63280</name>
</gene>
<keyword evidence="14" id="KW-1185">Reference proteome</keyword>
<dbReference type="PIRSF" id="PIRSF000535">
    <property type="entry name" value="1PFK/6PFK/LacC"/>
    <property type="match status" value="1"/>
</dbReference>
<dbReference type="InterPro" id="IPR017583">
    <property type="entry name" value="Tagatose/fructose_Pkinase"/>
</dbReference>
<dbReference type="FunFam" id="3.40.1190.20:FF:000001">
    <property type="entry name" value="Phosphofructokinase"/>
    <property type="match status" value="1"/>
</dbReference>
<evidence type="ECO:0000256" key="5">
    <source>
        <dbReference type="ARBA" id="ARBA00022741"/>
    </source>
</evidence>
<evidence type="ECO:0000256" key="3">
    <source>
        <dbReference type="ARBA" id="ARBA00013596"/>
    </source>
</evidence>
<comment type="similarity">
    <text evidence="1 11">Belongs to the carbohydrate kinase PfkB family.</text>
</comment>